<dbReference type="Proteomes" id="UP001482620">
    <property type="component" value="Unassembled WGS sequence"/>
</dbReference>
<feature type="non-terminal residue" evidence="1">
    <location>
        <position position="1"/>
    </location>
</feature>
<sequence length="127" mass="14463">FCWSRHQGREEVQVRLDRQGSCGLVIQRRGYTFLGLAGSRKLKDTLGWRSTVRWLQLIVNLGSEHRMGRVLVFGVLSSLRKKESKASVRNKMIFSCVAAPACHTLQQEVRERDHTHAQYKPALSSVA</sequence>
<name>A0ABV0SRS1_9TELE</name>
<proteinExistence type="predicted"/>
<protein>
    <submittedName>
        <fullName evidence="1">Uncharacterized protein</fullName>
    </submittedName>
</protein>
<gene>
    <name evidence="1" type="ORF">ILYODFUR_035355</name>
</gene>
<reference evidence="1 2" key="1">
    <citation type="submission" date="2021-06" db="EMBL/GenBank/DDBJ databases">
        <authorList>
            <person name="Palmer J.M."/>
        </authorList>
    </citation>
    <scope>NUCLEOTIDE SEQUENCE [LARGE SCALE GENOMIC DNA]</scope>
    <source>
        <strain evidence="2">if_2019</strain>
        <tissue evidence="1">Muscle</tissue>
    </source>
</reference>
<organism evidence="1 2">
    <name type="scientific">Ilyodon furcidens</name>
    <name type="common">goldbreast splitfin</name>
    <dbReference type="NCBI Taxonomy" id="33524"/>
    <lineage>
        <taxon>Eukaryota</taxon>
        <taxon>Metazoa</taxon>
        <taxon>Chordata</taxon>
        <taxon>Craniata</taxon>
        <taxon>Vertebrata</taxon>
        <taxon>Euteleostomi</taxon>
        <taxon>Actinopterygii</taxon>
        <taxon>Neopterygii</taxon>
        <taxon>Teleostei</taxon>
        <taxon>Neoteleostei</taxon>
        <taxon>Acanthomorphata</taxon>
        <taxon>Ovalentaria</taxon>
        <taxon>Atherinomorphae</taxon>
        <taxon>Cyprinodontiformes</taxon>
        <taxon>Goodeidae</taxon>
        <taxon>Ilyodon</taxon>
    </lineage>
</organism>
<accession>A0ABV0SRS1</accession>
<keyword evidence="2" id="KW-1185">Reference proteome</keyword>
<comment type="caution">
    <text evidence="1">The sequence shown here is derived from an EMBL/GenBank/DDBJ whole genome shotgun (WGS) entry which is preliminary data.</text>
</comment>
<dbReference type="EMBL" id="JAHRIQ010006699">
    <property type="protein sequence ID" value="MEQ2223300.1"/>
    <property type="molecule type" value="Genomic_DNA"/>
</dbReference>
<evidence type="ECO:0000313" key="2">
    <source>
        <dbReference type="Proteomes" id="UP001482620"/>
    </source>
</evidence>
<evidence type="ECO:0000313" key="1">
    <source>
        <dbReference type="EMBL" id="MEQ2223300.1"/>
    </source>
</evidence>